<name>A0ABT3QC41_9PROT</name>
<dbReference type="SUPFAM" id="SSF103025">
    <property type="entry name" value="Folate-binding domain"/>
    <property type="match status" value="1"/>
</dbReference>
<dbReference type="Proteomes" id="UP001301152">
    <property type="component" value="Unassembled WGS sequence"/>
</dbReference>
<organism evidence="1 2">
    <name type="scientific">Acetobacter thailandicus</name>
    <dbReference type="NCBI Taxonomy" id="1502842"/>
    <lineage>
        <taxon>Bacteria</taxon>
        <taxon>Pseudomonadati</taxon>
        <taxon>Pseudomonadota</taxon>
        <taxon>Alphaproteobacteria</taxon>
        <taxon>Acetobacterales</taxon>
        <taxon>Acetobacteraceae</taxon>
        <taxon>Acetobacter</taxon>
    </lineage>
</organism>
<proteinExistence type="predicted"/>
<gene>
    <name evidence="1" type="ORF">OQ497_02445</name>
</gene>
<comment type="caution">
    <text evidence="1">The sequence shown here is derived from an EMBL/GenBank/DDBJ whole genome shotgun (WGS) entry which is preliminary data.</text>
</comment>
<protein>
    <submittedName>
        <fullName evidence="1">Sarcosine oxidase subunit gamma</fullName>
    </submittedName>
</protein>
<dbReference type="InterPro" id="IPR027266">
    <property type="entry name" value="TrmE/GcvT-like"/>
</dbReference>
<sequence length="195" mass="20606">MPDRLLATSALPQEAYRVNGMMLSLAPQRVTVSIGPFAGRLGELNAALKKAFKVTLPEDFITVAGPDGLLFTRAAHNQWLCSAPEGTDLLATLSTACQSLAALTNQSDSRVTLTLSGKGAESIVAKLVALDLHPSVFVPGQTALTLAGHVPVILTRHTDATAYDFTVFRSLAQSLHHDIFAAMNGGIPTSERVCP</sequence>
<reference evidence="1 2" key="1">
    <citation type="submission" date="2022-11" db="EMBL/GenBank/DDBJ databases">
        <title>Genome sequencing of Acetobacter type strain.</title>
        <authorList>
            <person name="Heo J."/>
            <person name="Lee D."/>
            <person name="Han B.-H."/>
            <person name="Hong S.-B."/>
            <person name="Kwon S.-W."/>
        </authorList>
    </citation>
    <scope>NUCLEOTIDE SEQUENCE [LARGE SCALE GENOMIC DNA]</scope>
    <source>
        <strain evidence="1 2">KACC 21253</strain>
    </source>
</reference>
<dbReference type="Gene3D" id="3.30.1360.120">
    <property type="entry name" value="Probable tRNA modification gtpase trme, domain 1"/>
    <property type="match status" value="1"/>
</dbReference>
<evidence type="ECO:0000313" key="2">
    <source>
        <dbReference type="Proteomes" id="UP001301152"/>
    </source>
</evidence>
<dbReference type="InterPro" id="IPR007375">
    <property type="entry name" value="SoxG"/>
</dbReference>
<evidence type="ECO:0000313" key="1">
    <source>
        <dbReference type="EMBL" id="MCX2562831.1"/>
    </source>
</evidence>
<keyword evidence="2" id="KW-1185">Reference proteome</keyword>
<dbReference type="Gene3D" id="3.30.70.1520">
    <property type="entry name" value="Heterotetrameric sarcosine oxidase"/>
    <property type="match status" value="1"/>
</dbReference>
<dbReference type="RefSeq" id="WP_086553464.1">
    <property type="nucleotide sequence ID" value="NZ_JAERKX010000001.1"/>
</dbReference>
<dbReference type="EMBL" id="JAPIUZ010000001">
    <property type="protein sequence ID" value="MCX2562831.1"/>
    <property type="molecule type" value="Genomic_DNA"/>
</dbReference>
<accession>A0ABT3QC41</accession>
<dbReference type="Pfam" id="PF04268">
    <property type="entry name" value="SoxG"/>
    <property type="match status" value="1"/>
</dbReference>